<gene>
    <name evidence="5" type="ORF">ESB00_17225</name>
</gene>
<organism evidence="5 6">
    <name type="scientific">Oleiharenicola lentus</name>
    <dbReference type="NCBI Taxonomy" id="2508720"/>
    <lineage>
        <taxon>Bacteria</taxon>
        <taxon>Pseudomonadati</taxon>
        <taxon>Verrucomicrobiota</taxon>
        <taxon>Opitutia</taxon>
        <taxon>Opitutales</taxon>
        <taxon>Opitutaceae</taxon>
        <taxon>Oleiharenicola</taxon>
    </lineage>
</organism>
<feature type="transmembrane region" description="Helical" evidence="4">
    <location>
        <begin position="102"/>
        <end position="120"/>
    </location>
</feature>
<dbReference type="InterPro" id="IPR019734">
    <property type="entry name" value="TPR_rpt"/>
</dbReference>
<keyword evidence="6" id="KW-1185">Reference proteome</keyword>
<feature type="transmembrane region" description="Helical" evidence="4">
    <location>
        <begin position="127"/>
        <end position="150"/>
    </location>
</feature>
<feature type="transmembrane region" description="Helical" evidence="4">
    <location>
        <begin position="223"/>
        <end position="243"/>
    </location>
</feature>
<keyword evidence="4" id="KW-1133">Transmembrane helix</keyword>
<dbReference type="InterPro" id="IPR052346">
    <property type="entry name" value="O-mannosyl-transferase_TMTC"/>
</dbReference>
<feature type="transmembrane region" description="Helical" evidence="4">
    <location>
        <begin position="349"/>
        <end position="367"/>
    </location>
</feature>
<dbReference type="SUPFAM" id="SSF48452">
    <property type="entry name" value="TPR-like"/>
    <property type="match status" value="1"/>
</dbReference>
<evidence type="ECO:0000313" key="6">
    <source>
        <dbReference type="Proteomes" id="UP000290218"/>
    </source>
</evidence>
<evidence type="ECO:0000256" key="3">
    <source>
        <dbReference type="PROSITE-ProRule" id="PRU00339"/>
    </source>
</evidence>
<keyword evidence="4" id="KW-0812">Transmembrane</keyword>
<keyword evidence="2 3" id="KW-0802">TPR repeat</keyword>
<feature type="repeat" description="TPR" evidence="3">
    <location>
        <begin position="519"/>
        <end position="552"/>
    </location>
</feature>
<dbReference type="PANTHER" id="PTHR44227:SF3">
    <property type="entry name" value="PROTEIN O-MANNOSYL-TRANSFERASE TMTC4"/>
    <property type="match status" value="1"/>
</dbReference>
<feature type="transmembrane region" description="Helical" evidence="4">
    <location>
        <begin position="319"/>
        <end position="337"/>
    </location>
</feature>
<dbReference type="PANTHER" id="PTHR44227">
    <property type="match status" value="1"/>
</dbReference>
<dbReference type="AlphaFoldDB" id="A0A4V1M615"/>
<dbReference type="OrthoDB" id="127293at2"/>
<comment type="caution">
    <text evidence="5">The sequence shown here is derived from an EMBL/GenBank/DDBJ whole genome shotgun (WGS) entry which is preliminary data.</text>
</comment>
<feature type="repeat" description="TPR" evidence="3">
    <location>
        <begin position="417"/>
        <end position="450"/>
    </location>
</feature>
<keyword evidence="4" id="KW-0472">Membrane</keyword>
<dbReference type="SMART" id="SM00028">
    <property type="entry name" value="TPR"/>
    <property type="match status" value="4"/>
</dbReference>
<evidence type="ECO:0000256" key="4">
    <source>
        <dbReference type="SAM" id="Phobius"/>
    </source>
</evidence>
<accession>A0A4V1M615</accession>
<feature type="repeat" description="TPR" evidence="3">
    <location>
        <begin position="485"/>
        <end position="518"/>
    </location>
</feature>
<evidence type="ECO:0000313" key="5">
    <source>
        <dbReference type="EMBL" id="RXK53436.1"/>
    </source>
</evidence>
<feature type="transmembrane region" description="Helical" evidence="4">
    <location>
        <begin position="20"/>
        <end position="38"/>
    </location>
</feature>
<dbReference type="Gene3D" id="1.25.40.10">
    <property type="entry name" value="Tetratricopeptide repeat domain"/>
    <property type="match status" value="1"/>
</dbReference>
<reference evidence="5 6" key="1">
    <citation type="submission" date="2019-01" db="EMBL/GenBank/DDBJ databases">
        <title>Lacunisphaera sp. strain TWA-58.</title>
        <authorList>
            <person name="Chen W.-M."/>
        </authorList>
    </citation>
    <scope>NUCLEOTIDE SEQUENCE [LARGE SCALE GENOMIC DNA]</scope>
    <source>
        <strain evidence="5 6">TWA-58</strain>
    </source>
</reference>
<dbReference type="PROSITE" id="PS50005">
    <property type="entry name" value="TPR"/>
    <property type="match status" value="3"/>
</dbReference>
<sequence length="574" mass="62234">MHGGVRTSSPEPKAWRCLTGPWPWLLVFAAVAAVYHRVPHHRFVNFDDPMFIFENTRVAGGLTWEGFRWAWTNKDAVLWQPLAWLGHMTVATVGGVAPAPHLVANVALHALNAGLLVVVLRRLTGRAGCSLAAGLLFAVHPVNVEVAAWASQLKTTLSTAFFLTGLLAYSQPAGRWPSLVGCGLSMLAKPMLGTFPGLLMLLDRWPLGRAPAPGAWGRWLRGHLPAVLVAAGLLAFTVLPWVAPAANDVAAMQAPDWRRLASVPVNIVASLGLYVWPVDLAVFYEERLGHSPLQVLAAVALLAGISGLGWRWRHTRPELLLGWGWFLLLILPSSGVLRAGQHAVADRYLYVPGIGLLLMGVWTVARTGLMSRVAWLPATATILTAGLLGWQAHRQADYWADSVALWQRVADVASASATTHQNLGNALLTAGRWQEAETELQAAARLEPDNPRAHLNLAIIAHQTGRIAEAVTLAERARVCAPRDARVLSTLGSLLDEVGRTGEGLRLLEEAVRLDPRLPEAQLNLGVLLAKSGQLARAEVCFEQALRLRPGDPSAVANLNLVRRQRQAERTKTD</sequence>
<dbReference type="InterPro" id="IPR011990">
    <property type="entry name" value="TPR-like_helical_dom_sf"/>
</dbReference>
<keyword evidence="1" id="KW-0677">Repeat</keyword>
<evidence type="ECO:0000256" key="2">
    <source>
        <dbReference type="ARBA" id="ARBA00022803"/>
    </source>
</evidence>
<evidence type="ECO:0000256" key="1">
    <source>
        <dbReference type="ARBA" id="ARBA00022737"/>
    </source>
</evidence>
<protein>
    <submittedName>
        <fullName evidence="5">Tetratricopeptide repeat protein</fullName>
    </submittedName>
</protein>
<dbReference type="EMBL" id="SDHX01000002">
    <property type="protein sequence ID" value="RXK53436.1"/>
    <property type="molecule type" value="Genomic_DNA"/>
</dbReference>
<proteinExistence type="predicted"/>
<feature type="transmembrane region" description="Helical" evidence="4">
    <location>
        <begin position="295"/>
        <end position="313"/>
    </location>
</feature>
<dbReference type="Pfam" id="PF14559">
    <property type="entry name" value="TPR_19"/>
    <property type="match status" value="1"/>
</dbReference>
<dbReference type="Proteomes" id="UP000290218">
    <property type="component" value="Unassembled WGS sequence"/>
</dbReference>
<dbReference type="Pfam" id="PF13432">
    <property type="entry name" value="TPR_16"/>
    <property type="match status" value="1"/>
</dbReference>
<name>A0A4V1M615_9BACT</name>
<feature type="transmembrane region" description="Helical" evidence="4">
    <location>
        <begin position="263"/>
        <end position="283"/>
    </location>
</feature>